<feature type="domain" description="Heat-inducible transcription repressor HrcA C-terminal" evidence="6">
    <location>
        <begin position="109"/>
        <end position="338"/>
    </location>
</feature>
<evidence type="ECO:0000256" key="1">
    <source>
        <dbReference type="ARBA" id="ARBA00022491"/>
    </source>
</evidence>
<dbReference type="Gene3D" id="3.30.390.60">
    <property type="entry name" value="Heat-inducible transcription repressor hrca homolog, domain 3"/>
    <property type="match status" value="1"/>
</dbReference>
<dbReference type="RefSeq" id="WP_330483951.1">
    <property type="nucleotide sequence ID" value="NZ_JAZBJZ010000044.1"/>
</dbReference>
<dbReference type="NCBIfam" id="TIGR00331">
    <property type="entry name" value="hrcA"/>
    <property type="match status" value="1"/>
</dbReference>
<keyword evidence="1 5" id="KW-0678">Repressor</keyword>
<dbReference type="PIRSF" id="PIRSF005485">
    <property type="entry name" value="HrcA"/>
    <property type="match status" value="1"/>
</dbReference>
<dbReference type="InterPro" id="IPR021153">
    <property type="entry name" value="HrcA_C"/>
</dbReference>
<dbReference type="HAMAP" id="MF_00081">
    <property type="entry name" value="HrcA"/>
    <property type="match status" value="1"/>
</dbReference>
<evidence type="ECO:0000256" key="5">
    <source>
        <dbReference type="HAMAP-Rule" id="MF_00081"/>
    </source>
</evidence>
<dbReference type="PANTHER" id="PTHR34824">
    <property type="entry name" value="HEAT-INDUCIBLE TRANSCRIPTION REPRESSOR HRCA"/>
    <property type="match status" value="1"/>
</dbReference>
<comment type="similarity">
    <text evidence="5">Belongs to the HrcA family.</text>
</comment>
<dbReference type="Pfam" id="PF01628">
    <property type="entry name" value="HrcA"/>
    <property type="match status" value="1"/>
</dbReference>
<dbReference type="GO" id="GO:0045892">
    <property type="term" value="P:negative regulation of DNA-templated transcription"/>
    <property type="evidence" value="ECO:0007669"/>
    <property type="project" value="UniProtKB-UniRule"/>
</dbReference>
<organism evidence="7 8">
    <name type="scientific">Tumidithrix elongata BACA0141</name>
    <dbReference type="NCBI Taxonomy" id="2716417"/>
    <lineage>
        <taxon>Bacteria</taxon>
        <taxon>Bacillati</taxon>
        <taxon>Cyanobacteriota</taxon>
        <taxon>Cyanophyceae</taxon>
        <taxon>Pseudanabaenales</taxon>
        <taxon>Pseudanabaenaceae</taxon>
        <taxon>Tumidithrix</taxon>
        <taxon>Tumidithrix elongata</taxon>
    </lineage>
</organism>
<dbReference type="InterPro" id="IPR036390">
    <property type="entry name" value="WH_DNA-bd_sf"/>
</dbReference>
<dbReference type="PANTHER" id="PTHR34824:SF1">
    <property type="entry name" value="HEAT-INDUCIBLE TRANSCRIPTION REPRESSOR HRCA"/>
    <property type="match status" value="1"/>
</dbReference>
<gene>
    <name evidence="5 7" type="primary">hrcA</name>
    <name evidence="7" type="ORF">V2H45_12230</name>
</gene>
<comment type="caution">
    <text evidence="7">The sequence shown here is derived from an EMBL/GenBank/DDBJ whole genome shotgun (WGS) entry which is preliminary data.</text>
</comment>
<evidence type="ECO:0000256" key="2">
    <source>
        <dbReference type="ARBA" id="ARBA00023015"/>
    </source>
</evidence>
<protein>
    <recommendedName>
        <fullName evidence="5">Heat-inducible transcription repressor HrcA</fullName>
    </recommendedName>
</protein>
<evidence type="ECO:0000256" key="3">
    <source>
        <dbReference type="ARBA" id="ARBA00023016"/>
    </source>
</evidence>
<dbReference type="EMBL" id="JAZBJZ010000044">
    <property type="protein sequence ID" value="MEE3717522.1"/>
    <property type="molecule type" value="Genomic_DNA"/>
</dbReference>
<reference evidence="7" key="1">
    <citation type="submission" date="2024-01" db="EMBL/GenBank/DDBJ databases">
        <title>Bank of Algae and Cyanobacteria of the Azores (BACA) strain genomes.</title>
        <authorList>
            <person name="Luz R."/>
            <person name="Cordeiro R."/>
            <person name="Fonseca A."/>
            <person name="Goncalves V."/>
        </authorList>
    </citation>
    <scope>NUCLEOTIDE SEQUENCE</scope>
    <source>
        <strain evidence="7">BACA0141</strain>
    </source>
</reference>
<keyword evidence="4 5" id="KW-0804">Transcription</keyword>
<keyword evidence="8" id="KW-1185">Reference proteome</keyword>
<evidence type="ECO:0000259" key="6">
    <source>
        <dbReference type="Pfam" id="PF01628"/>
    </source>
</evidence>
<evidence type="ECO:0000313" key="7">
    <source>
        <dbReference type="EMBL" id="MEE3717522.1"/>
    </source>
</evidence>
<evidence type="ECO:0000313" key="8">
    <source>
        <dbReference type="Proteomes" id="UP001333818"/>
    </source>
</evidence>
<keyword evidence="3 5" id="KW-0346">Stress response</keyword>
<dbReference type="AlphaFoldDB" id="A0AAW9PTT1"/>
<dbReference type="Gene3D" id="3.30.450.40">
    <property type="match status" value="1"/>
</dbReference>
<dbReference type="SUPFAM" id="SSF46785">
    <property type="entry name" value="Winged helix' DNA-binding domain"/>
    <property type="match status" value="1"/>
</dbReference>
<dbReference type="SUPFAM" id="SSF55781">
    <property type="entry name" value="GAF domain-like"/>
    <property type="match status" value="1"/>
</dbReference>
<proteinExistence type="inferred from homology"/>
<sequence>MKTKLNAREQKVLWATIDCYIAKAEPVGSKALLEGYNFDISSATIRNVMSMLDRSGLLYQPHTSAGRVPSDSGYRVYVDELINPSSELTDNAAQMLQSKMGLSGNNSLEQILRGVAQILATLSGCIALITAPDMQTVKIRHLQLVMVDTCKVMVVAVSDAYHTASVMMDLPSETNADLLEAELQILNNFLNTHLRDKRWSDLTSTLQWHELDSKFQQYATLLQQSLQQLMRIYNPVAVGHFFISGMTELLRQPEFTQLSQIQSVIQLLEADQASLLPLIFDRPESSQPNSVTVKIGSEISLEPIKHCTLISTTYSCDRTPVGSVGVLGPTRLDYERAIASVQAVATHLSELIGQW</sequence>
<dbReference type="Proteomes" id="UP001333818">
    <property type="component" value="Unassembled WGS sequence"/>
</dbReference>
<comment type="function">
    <text evidence="5">Negative regulator of class I heat shock genes (grpE-dnaK-dnaJ and groELS operons). Prevents heat-shock induction of these operons.</text>
</comment>
<dbReference type="InterPro" id="IPR002571">
    <property type="entry name" value="HrcA"/>
</dbReference>
<name>A0AAW9PTT1_9CYAN</name>
<dbReference type="InterPro" id="IPR029016">
    <property type="entry name" value="GAF-like_dom_sf"/>
</dbReference>
<dbReference type="InterPro" id="IPR023120">
    <property type="entry name" value="WHTH_transcript_rep_HrcA_IDD"/>
</dbReference>
<dbReference type="Gene3D" id="1.10.10.10">
    <property type="entry name" value="Winged helix-like DNA-binding domain superfamily/Winged helix DNA-binding domain"/>
    <property type="match status" value="1"/>
</dbReference>
<dbReference type="InterPro" id="IPR036388">
    <property type="entry name" value="WH-like_DNA-bd_sf"/>
</dbReference>
<keyword evidence="2 5" id="KW-0805">Transcription regulation</keyword>
<evidence type="ECO:0000256" key="4">
    <source>
        <dbReference type="ARBA" id="ARBA00023163"/>
    </source>
</evidence>
<accession>A0AAW9PTT1</accession>
<dbReference type="GO" id="GO:0003677">
    <property type="term" value="F:DNA binding"/>
    <property type="evidence" value="ECO:0007669"/>
    <property type="project" value="InterPro"/>
</dbReference>